<keyword evidence="3" id="KW-1185">Reference proteome</keyword>
<dbReference type="RefSeq" id="WP_011667878.1">
    <property type="nucleotide sequence ID" value="NC_008497.1"/>
</dbReference>
<dbReference type="STRING" id="387344.LVIS_1119"/>
<sequence length="85" mass="9384">MANEIKDNSITVKGNVLNSTEKTVNKGQVIELKVRVPADQFDGKRDAFAQVLEGNSIMTFTPNQTELDTDTDGEDNPDQTELEVD</sequence>
<feature type="compositionally biased region" description="Acidic residues" evidence="1">
    <location>
        <begin position="67"/>
        <end position="85"/>
    </location>
</feature>
<dbReference type="AlphaFoldDB" id="Q03RC4"/>
<proteinExistence type="predicted"/>
<evidence type="ECO:0000313" key="2">
    <source>
        <dbReference type="EMBL" id="ABJ64248.1"/>
    </source>
</evidence>
<name>Q03RC4_LEVBA</name>
<protein>
    <submittedName>
        <fullName evidence="2">Uncharacterized protein</fullName>
    </submittedName>
</protein>
<evidence type="ECO:0000313" key="3">
    <source>
        <dbReference type="Proteomes" id="UP000001652"/>
    </source>
</evidence>
<accession>Q03RC4</accession>
<dbReference type="PATRIC" id="fig|387344.15.peg.1086"/>
<dbReference type="EMBL" id="CP000416">
    <property type="protein sequence ID" value="ABJ64248.1"/>
    <property type="molecule type" value="Genomic_DNA"/>
</dbReference>
<dbReference type="HOGENOM" id="CLU_2508490_0_0_9"/>
<dbReference type="Proteomes" id="UP000001652">
    <property type="component" value="Chromosome"/>
</dbReference>
<reference evidence="2 3" key="1">
    <citation type="journal article" date="2006" name="Proc. Natl. Acad. Sci. U.S.A.">
        <title>Comparative genomics of the lactic acid bacteria.</title>
        <authorList>
            <person name="Makarova K."/>
            <person name="Slesarev A."/>
            <person name="Wolf Y."/>
            <person name="Sorokin A."/>
            <person name="Mirkin B."/>
            <person name="Koonin E."/>
            <person name="Pavlov A."/>
            <person name="Pavlova N."/>
            <person name="Karamychev V."/>
            <person name="Polouchine N."/>
            <person name="Shakhova V."/>
            <person name="Grigoriev I."/>
            <person name="Lou Y."/>
            <person name="Rohksar D."/>
            <person name="Lucas S."/>
            <person name="Huang K."/>
            <person name="Goodstein D.M."/>
            <person name="Hawkins T."/>
            <person name="Plengvidhya V."/>
            <person name="Welker D."/>
            <person name="Hughes J."/>
            <person name="Goh Y."/>
            <person name="Benson A."/>
            <person name="Baldwin K."/>
            <person name="Lee J.H."/>
            <person name="Diaz-Muniz I."/>
            <person name="Dosti B."/>
            <person name="Smeianov V."/>
            <person name="Wechter W."/>
            <person name="Barabote R."/>
            <person name="Lorca G."/>
            <person name="Altermann E."/>
            <person name="Barrangou R."/>
            <person name="Ganesan B."/>
            <person name="Xie Y."/>
            <person name="Rawsthorne H."/>
            <person name="Tamir D."/>
            <person name="Parker C."/>
            <person name="Breidt F."/>
            <person name="Broadbent J."/>
            <person name="Hutkins R."/>
            <person name="O'Sullivan D."/>
            <person name="Steele J."/>
            <person name="Unlu G."/>
            <person name="Saier M."/>
            <person name="Klaenhammer T."/>
            <person name="Richardson P."/>
            <person name="Kozyavkin S."/>
            <person name="Weimer B."/>
            <person name="Mills D."/>
        </authorList>
    </citation>
    <scope>NUCLEOTIDE SEQUENCE [LARGE SCALE GENOMIC DNA]</scope>
    <source>
        <strain evidence="3">ATCC 367 / BCRC 12310 / CIP 105137 / JCM 1170 / LMG 11437 / NCIMB 947 / NCTC 947</strain>
    </source>
</reference>
<evidence type="ECO:0000256" key="1">
    <source>
        <dbReference type="SAM" id="MobiDB-lite"/>
    </source>
</evidence>
<organism evidence="2 3">
    <name type="scientific">Levilactobacillus brevis (strain ATCC 367 / BCRC 12310 / CIP 105137 / JCM 1170 / LMG 11437 / NCIMB 947 / NCTC 947)</name>
    <name type="common">Lactobacillus brevis</name>
    <dbReference type="NCBI Taxonomy" id="387344"/>
    <lineage>
        <taxon>Bacteria</taxon>
        <taxon>Bacillati</taxon>
        <taxon>Bacillota</taxon>
        <taxon>Bacilli</taxon>
        <taxon>Lactobacillales</taxon>
        <taxon>Lactobacillaceae</taxon>
        <taxon>Levilactobacillus</taxon>
    </lineage>
</organism>
<feature type="region of interest" description="Disordered" evidence="1">
    <location>
        <begin position="61"/>
        <end position="85"/>
    </location>
</feature>
<dbReference type="KEGG" id="lbr:LVIS_1119"/>
<dbReference type="eggNOG" id="ENOG5030AQ8">
    <property type="taxonomic scope" value="Bacteria"/>
</dbReference>
<gene>
    <name evidence="2" type="ordered locus">LVIS_1119</name>
</gene>